<accession>A0A4Y2KND8</accession>
<evidence type="ECO:0000313" key="3">
    <source>
        <dbReference type="Proteomes" id="UP000499080"/>
    </source>
</evidence>
<dbReference type="Proteomes" id="UP000499080">
    <property type="component" value="Unassembled WGS sequence"/>
</dbReference>
<organism evidence="2 3">
    <name type="scientific">Araneus ventricosus</name>
    <name type="common">Orbweaver spider</name>
    <name type="synonym">Epeira ventricosa</name>
    <dbReference type="NCBI Taxonomy" id="182803"/>
    <lineage>
        <taxon>Eukaryota</taxon>
        <taxon>Metazoa</taxon>
        <taxon>Ecdysozoa</taxon>
        <taxon>Arthropoda</taxon>
        <taxon>Chelicerata</taxon>
        <taxon>Arachnida</taxon>
        <taxon>Araneae</taxon>
        <taxon>Araneomorphae</taxon>
        <taxon>Entelegynae</taxon>
        <taxon>Araneoidea</taxon>
        <taxon>Araneidae</taxon>
        <taxon>Araneus</taxon>
    </lineage>
</organism>
<proteinExistence type="predicted"/>
<reference evidence="2 3" key="1">
    <citation type="journal article" date="2019" name="Sci. Rep.">
        <title>Orb-weaving spider Araneus ventricosus genome elucidates the spidroin gene catalogue.</title>
        <authorList>
            <person name="Kono N."/>
            <person name="Nakamura H."/>
            <person name="Ohtoshi R."/>
            <person name="Moran D.A.P."/>
            <person name="Shinohara A."/>
            <person name="Yoshida Y."/>
            <person name="Fujiwara M."/>
            <person name="Mori M."/>
            <person name="Tomita M."/>
            <person name="Arakawa K."/>
        </authorList>
    </citation>
    <scope>NUCLEOTIDE SEQUENCE [LARGE SCALE GENOMIC DNA]</scope>
</reference>
<dbReference type="AlphaFoldDB" id="A0A4Y2KND8"/>
<comment type="caution">
    <text evidence="2">The sequence shown here is derived from an EMBL/GenBank/DDBJ whole genome shotgun (WGS) entry which is preliminary data.</text>
</comment>
<dbReference type="EMBL" id="BGPR01115332">
    <property type="protein sequence ID" value="GBN03642.1"/>
    <property type="molecule type" value="Genomic_DNA"/>
</dbReference>
<evidence type="ECO:0000256" key="1">
    <source>
        <dbReference type="SAM" id="MobiDB-lite"/>
    </source>
</evidence>
<name>A0A4Y2KND8_ARAVE</name>
<protein>
    <submittedName>
        <fullName evidence="2">Uncharacterized protein</fullName>
    </submittedName>
</protein>
<feature type="region of interest" description="Disordered" evidence="1">
    <location>
        <begin position="46"/>
        <end position="71"/>
    </location>
</feature>
<sequence>RGVQFHRLRGWEGGKQDADLLGECAWVLEVRIPEKEPVLRKTGEINGWNGNGNDDCARNVKRLPSLDERNE</sequence>
<evidence type="ECO:0000313" key="2">
    <source>
        <dbReference type="EMBL" id="GBN03642.1"/>
    </source>
</evidence>
<feature type="non-terminal residue" evidence="2">
    <location>
        <position position="1"/>
    </location>
</feature>
<keyword evidence="3" id="KW-1185">Reference proteome</keyword>
<gene>
    <name evidence="2" type="ORF">AVEN_216012_1</name>
</gene>